<dbReference type="EMBL" id="JBIMZQ010000024">
    <property type="protein sequence ID" value="KAL3664219.1"/>
    <property type="molecule type" value="Genomic_DNA"/>
</dbReference>
<name>A0ABD3FGU8_9STRA</name>
<organism evidence="2 3">
    <name type="scientific">Phytophthora oleae</name>
    <dbReference type="NCBI Taxonomy" id="2107226"/>
    <lineage>
        <taxon>Eukaryota</taxon>
        <taxon>Sar</taxon>
        <taxon>Stramenopiles</taxon>
        <taxon>Oomycota</taxon>
        <taxon>Peronosporomycetes</taxon>
        <taxon>Peronosporales</taxon>
        <taxon>Peronosporaceae</taxon>
        <taxon>Phytophthora</taxon>
    </lineage>
</organism>
<evidence type="ECO:0000313" key="3">
    <source>
        <dbReference type="Proteomes" id="UP001632037"/>
    </source>
</evidence>
<proteinExistence type="predicted"/>
<accession>A0ABD3FGU8</accession>
<dbReference type="AlphaFoldDB" id="A0ABD3FGU8"/>
<keyword evidence="3" id="KW-1185">Reference proteome</keyword>
<feature type="compositionally biased region" description="Basic residues" evidence="1">
    <location>
        <begin position="14"/>
        <end position="25"/>
    </location>
</feature>
<evidence type="ECO:0000313" key="2">
    <source>
        <dbReference type="EMBL" id="KAL3664219.1"/>
    </source>
</evidence>
<feature type="compositionally biased region" description="Polar residues" evidence="1">
    <location>
        <begin position="35"/>
        <end position="46"/>
    </location>
</feature>
<protein>
    <submittedName>
        <fullName evidence="2">Uncharacterized protein</fullName>
    </submittedName>
</protein>
<reference evidence="2 3" key="1">
    <citation type="submission" date="2024-09" db="EMBL/GenBank/DDBJ databases">
        <title>Genome sequencing and assembly of Phytophthora oleae, isolate VK10A, causative agent of rot of olive drupes.</title>
        <authorList>
            <person name="Conti Taguali S."/>
            <person name="Riolo M."/>
            <person name="La Spada F."/>
            <person name="Cacciola S.O."/>
            <person name="Dionisio G."/>
        </authorList>
    </citation>
    <scope>NUCLEOTIDE SEQUENCE [LARGE SCALE GENOMIC DNA]</scope>
    <source>
        <strain evidence="2 3">VK10A</strain>
    </source>
</reference>
<sequence>MQPPAPPSTGETRVKKRKTDKKKSTAKAIEKDSESVQVGTPLSETRSPGPYRGKCLYQSRKCENERAIKRNGKPHNLCEEHRSKQNQHQRKFDAKKFSRKRRRSGSDENATLDTQQPVEEPKTKHHRTNQETESRMSTQIPTVRNYYTTGHMPVPRLPPLQSPRGPILPSSPAVVYAYSSSEAYPRNHVVYSDVRPSQRPYLQQSPQAPPGYSQSELVAASILAQPQSLSPAVSTPVYRYEGLAPRERRSQSLTTPRVLPSLLVPPSAALSPSPYHRASGIVPSLGQRFAPVVVTPDSSISASPSRTAGHVLPPLVPFGLHRTPTATPNVSKALN</sequence>
<feature type="compositionally biased region" description="Polar residues" evidence="1">
    <location>
        <begin position="107"/>
        <end position="117"/>
    </location>
</feature>
<feature type="region of interest" description="Disordered" evidence="1">
    <location>
        <begin position="1"/>
        <end position="140"/>
    </location>
</feature>
<dbReference type="Proteomes" id="UP001632037">
    <property type="component" value="Unassembled WGS sequence"/>
</dbReference>
<evidence type="ECO:0000256" key="1">
    <source>
        <dbReference type="SAM" id="MobiDB-lite"/>
    </source>
</evidence>
<comment type="caution">
    <text evidence="2">The sequence shown here is derived from an EMBL/GenBank/DDBJ whole genome shotgun (WGS) entry which is preliminary data.</text>
</comment>
<gene>
    <name evidence="2" type="ORF">V7S43_010548</name>
</gene>